<evidence type="ECO:0000256" key="6">
    <source>
        <dbReference type="ARBA" id="ARBA00022692"/>
    </source>
</evidence>
<dbReference type="OrthoDB" id="10038994at2759"/>
<evidence type="ECO:0000256" key="8">
    <source>
        <dbReference type="ARBA" id="ARBA00022989"/>
    </source>
</evidence>
<evidence type="ECO:0000313" key="14">
    <source>
        <dbReference type="Proteomes" id="UP000192223"/>
    </source>
</evidence>
<keyword evidence="6 11" id="KW-0812">Transmembrane</keyword>
<dbReference type="EC" id="2.4.1.-" evidence="11"/>
<dbReference type="KEGG" id="apln:112906678"/>
<evidence type="ECO:0000256" key="2">
    <source>
        <dbReference type="ARBA" id="ARBA00004922"/>
    </source>
</evidence>
<evidence type="ECO:0000313" key="15">
    <source>
        <dbReference type="RefSeq" id="XP_025837074.1"/>
    </source>
</evidence>
<protein>
    <recommendedName>
        <fullName evidence="11">Beta-1,4-N-acetylgalactosaminyltransferase</fullName>
        <ecNumber evidence="11">2.4.1.-</ecNumber>
    </recommendedName>
    <alternativeName>
        <fullName evidence="11">Beta-4-GalNAcT</fullName>
    </alternativeName>
</protein>
<keyword evidence="10 11" id="KW-0325">Glycoprotein</keyword>
<keyword evidence="4 11" id="KW-0328">Glycosyltransferase</keyword>
<name>A0A7F5RM22_AGRPL</name>
<evidence type="ECO:0000256" key="7">
    <source>
        <dbReference type="ARBA" id="ARBA00022968"/>
    </source>
</evidence>
<comment type="pathway">
    <text evidence="2 11">Protein modification; protein glycosylation.</text>
</comment>
<dbReference type="GO" id="GO:0006688">
    <property type="term" value="P:glycosphingolipid biosynthetic process"/>
    <property type="evidence" value="ECO:0007669"/>
    <property type="project" value="TreeGrafter"/>
</dbReference>
<dbReference type="RefSeq" id="XP_025837074.1">
    <property type="nucleotide sequence ID" value="XM_025981289.1"/>
</dbReference>
<keyword evidence="11" id="KW-0479">Metal-binding</keyword>
<evidence type="ECO:0000256" key="10">
    <source>
        <dbReference type="ARBA" id="ARBA00023180"/>
    </source>
</evidence>
<dbReference type="PANTHER" id="PTHR19300:SF57">
    <property type="entry name" value="BETA-1,4-N-ACETYLGALACTOSAMINYLTRANSFERASE"/>
    <property type="match status" value="1"/>
</dbReference>
<comment type="function">
    <text evidence="11">Catalyzes the transfer of galactose onto proteins or lipids.</text>
</comment>
<dbReference type="GO" id="GO:0016020">
    <property type="term" value="C:membrane"/>
    <property type="evidence" value="ECO:0007669"/>
    <property type="project" value="UniProtKB-SubCell"/>
</dbReference>
<evidence type="ECO:0000256" key="9">
    <source>
        <dbReference type="ARBA" id="ARBA00023136"/>
    </source>
</evidence>
<comment type="cofactor">
    <cofactor evidence="11">
        <name>Mn(2+)</name>
        <dbReference type="ChEBI" id="CHEBI:29035"/>
    </cofactor>
</comment>
<dbReference type="Pfam" id="PF02709">
    <property type="entry name" value="Glyco_transf_7C"/>
    <property type="match status" value="1"/>
</dbReference>
<dbReference type="Pfam" id="PF13733">
    <property type="entry name" value="Glyco_transf_7N"/>
    <property type="match status" value="1"/>
</dbReference>
<dbReference type="PANTHER" id="PTHR19300">
    <property type="entry name" value="BETA-1,4-GALACTOSYLTRANSFERASE"/>
    <property type="match status" value="1"/>
</dbReference>
<dbReference type="AlphaFoldDB" id="A0A7F5RM22"/>
<evidence type="ECO:0000256" key="4">
    <source>
        <dbReference type="ARBA" id="ARBA00022676"/>
    </source>
</evidence>
<feature type="domain" description="Galactosyltransferase N-terminal" evidence="13">
    <location>
        <begin position="141"/>
        <end position="274"/>
    </location>
</feature>
<evidence type="ECO:0000259" key="12">
    <source>
        <dbReference type="Pfam" id="PF02709"/>
    </source>
</evidence>
<dbReference type="SUPFAM" id="SSF53448">
    <property type="entry name" value="Nucleotide-diphospho-sugar transferases"/>
    <property type="match status" value="1"/>
</dbReference>
<dbReference type="GO" id="GO:0008378">
    <property type="term" value="F:galactosyltransferase activity"/>
    <property type="evidence" value="ECO:0007669"/>
    <property type="project" value="TreeGrafter"/>
</dbReference>
<accession>A0A7F5RM22</accession>
<dbReference type="GO" id="GO:0005975">
    <property type="term" value="P:carbohydrate metabolic process"/>
    <property type="evidence" value="ECO:0007669"/>
    <property type="project" value="InterPro"/>
</dbReference>
<evidence type="ECO:0000256" key="1">
    <source>
        <dbReference type="ARBA" id="ARBA00004606"/>
    </source>
</evidence>
<dbReference type="PRINTS" id="PR02050">
    <property type="entry name" value="B14GALTRFASE"/>
</dbReference>
<proteinExistence type="inferred from homology"/>
<feature type="domain" description="Galactosyltransferase C-terminal" evidence="12">
    <location>
        <begin position="278"/>
        <end position="355"/>
    </location>
</feature>
<organism evidence="14 15">
    <name type="scientific">Agrilus planipennis</name>
    <name type="common">Emerald ash borer</name>
    <name type="synonym">Agrilus marcopoli</name>
    <dbReference type="NCBI Taxonomy" id="224129"/>
    <lineage>
        <taxon>Eukaryota</taxon>
        <taxon>Metazoa</taxon>
        <taxon>Ecdysozoa</taxon>
        <taxon>Arthropoda</taxon>
        <taxon>Hexapoda</taxon>
        <taxon>Insecta</taxon>
        <taxon>Pterygota</taxon>
        <taxon>Neoptera</taxon>
        <taxon>Endopterygota</taxon>
        <taxon>Coleoptera</taxon>
        <taxon>Polyphaga</taxon>
        <taxon>Elateriformia</taxon>
        <taxon>Buprestoidea</taxon>
        <taxon>Buprestidae</taxon>
        <taxon>Agrilinae</taxon>
        <taxon>Agrilus</taxon>
    </lineage>
</organism>
<dbReference type="CDD" id="cd00899">
    <property type="entry name" value="b4GalT"/>
    <property type="match status" value="1"/>
</dbReference>
<evidence type="ECO:0000259" key="13">
    <source>
        <dbReference type="Pfam" id="PF13733"/>
    </source>
</evidence>
<keyword evidence="11" id="KW-0464">Manganese</keyword>
<keyword evidence="7 11" id="KW-0735">Signal-anchor</keyword>
<dbReference type="GeneID" id="112906678"/>
<dbReference type="InterPro" id="IPR027995">
    <property type="entry name" value="Galactosyl_T_N"/>
</dbReference>
<dbReference type="InterPro" id="IPR027791">
    <property type="entry name" value="Galactosyl_T_C"/>
</dbReference>
<evidence type="ECO:0000256" key="11">
    <source>
        <dbReference type="RuleBase" id="RU368121"/>
    </source>
</evidence>
<evidence type="ECO:0000256" key="5">
    <source>
        <dbReference type="ARBA" id="ARBA00022679"/>
    </source>
</evidence>
<keyword evidence="8 11" id="KW-1133">Transmembrane helix</keyword>
<keyword evidence="5 11" id="KW-0808">Transferase</keyword>
<dbReference type="Proteomes" id="UP000192223">
    <property type="component" value="Unplaced"/>
</dbReference>
<comment type="subcellular location">
    <subcellularLocation>
        <location evidence="1 11">Membrane</location>
        <topology evidence="1 11">Single-pass type II membrane protein</topology>
    </subcellularLocation>
</comment>
<sequence>MQNCCSWTTLYKGFFAIVCALLVVEYFFGSTFETRKWETYLLNTTRIPTSVKVTGQHSFHKPSSIMNNSTTAYLVPINSTKTSTFQHQNGENVANTLFRLSKMISNANRTTNSPSSHSNSNPILDLRESVEKNNSSELPPCPDPPPNLQGRIKVRTKNAPLPRILESRLSWLKLGGHWSPTTCKPPNKVAIVVPYRCRGEHLLLFLQHMHPFLKRQLLDYTIFVVEQNGSQVFNRAMLMNIGFKEALKLDNYDCFIFHDVDLLPEDDRNLYTCPNQPRHMSVAIDTFRYKLPYQFIFGGVGAISTKHFTQLNGFSNSFWGWGGEDDDFSNRIRFHKLHISRYPIFIARYTMLSHKRDKPNPKRYDILSSGMKKFDTDGLNSLKYSVVTLRQNLLYTWVLVDIKPPS</sequence>
<feature type="transmembrane region" description="Helical" evidence="11">
    <location>
        <begin position="9"/>
        <end position="28"/>
    </location>
</feature>
<dbReference type="GO" id="GO:0046872">
    <property type="term" value="F:metal ion binding"/>
    <property type="evidence" value="ECO:0007669"/>
    <property type="project" value="UniProtKB-UniRule"/>
</dbReference>
<dbReference type="Gene3D" id="3.90.550.10">
    <property type="entry name" value="Spore Coat Polysaccharide Biosynthesis Protein SpsA, Chain A"/>
    <property type="match status" value="1"/>
</dbReference>
<dbReference type="FunCoup" id="A0A7F5RM22">
    <property type="interactions" value="748"/>
</dbReference>
<dbReference type="InterPro" id="IPR029044">
    <property type="entry name" value="Nucleotide-diphossugar_trans"/>
</dbReference>
<comment type="similarity">
    <text evidence="3 11">Belongs to the glycosyltransferase 7 family.</text>
</comment>
<dbReference type="InterPro" id="IPR003859">
    <property type="entry name" value="Galactosyl_T"/>
</dbReference>
<dbReference type="UniPathway" id="UPA00378"/>
<reference evidence="15" key="1">
    <citation type="submission" date="2025-08" db="UniProtKB">
        <authorList>
            <consortium name="RefSeq"/>
        </authorList>
    </citation>
    <scope>IDENTIFICATION</scope>
    <source>
        <tissue evidence="15">Entire body</tissue>
    </source>
</reference>
<dbReference type="InParanoid" id="A0A7F5RM22"/>
<keyword evidence="9 11" id="KW-0472">Membrane</keyword>
<dbReference type="GO" id="GO:0005794">
    <property type="term" value="C:Golgi apparatus"/>
    <property type="evidence" value="ECO:0007669"/>
    <property type="project" value="TreeGrafter"/>
</dbReference>
<gene>
    <name evidence="15" type="primary">LOC112906678</name>
</gene>
<evidence type="ECO:0000256" key="3">
    <source>
        <dbReference type="ARBA" id="ARBA00005735"/>
    </source>
</evidence>
<dbReference type="GO" id="GO:0033842">
    <property type="term" value="F:N-acetyl-beta-glucosaminyl-derivative 4-beta-N-acetylgalactosaminyltransferase activity"/>
    <property type="evidence" value="ECO:0007669"/>
    <property type="project" value="TreeGrafter"/>
</dbReference>
<keyword evidence="14" id="KW-1185">Reference proteome</keyword>